<reference evidence="11" key="1">
    <citation type="submission" date="2023-03" db="EMBL/GenBank/DDBJ databases">
        <title>Massive genome expansion in bonnet fungi (Mycena s.s.) driven by repeated elements and novel gene families across ecological guilds.</title>
        <authorList>
            <consortium name="Lawrence Berkeley National Laboratory"/>
            <person name="Harder C.B."/>
            <person name="Miyauchi S."/>
            <person name="Viragh M."/>
            <person name="Kuo A."/>
            <person name="Thoen E."/>
            <person name="Andreopoulos B."/>
            <person name="Lu D."/>
            <person name="Skrede I."/>
            <person name="Drula E."/>
            <person name="Henrissat B."/>
            <person name="Morin E."/>
            <person name="Kohler A."/>
            <person name="Barry K."/>
            <person name="LaButti K."/>
            <person name="Morin E."/>
            <person name="Salamov A."/>
            <person name="Lipzen A."/>
            <person name="Mereny Z."/>
            <person name="Hegedus B."/>
            <person name="Baldrian P."/>
            <person name="Stursova M."/>
            <person name="Weitz H."/>
            <person name="Taylor A."/>
            <person name="Grigoriev I.V."/>
            <person name="Nagy L.G."/>
            <person name="Martin F."/>
            <person name="Kauserud H."/>
        </authorList>
    </citation>
    <scope>NUCLEOTIDE SEQUENCE</scope>
    <source>
        <strain evidence="11">CBHHK173m</strain>
    </source>
</reference>
<feature type="compositionally biased region" description="Polar residues" evidence="9">
    <location>
        <begin position="1"/>
        <end position="12"/>
    </location>
</feature>
<evidence type="ECO:0000313" key="11">
    <source>
        <dbReference type="EMBL" id="KAJ7079786.1"/>
    </source>
</evidence>
<keyword evidence="6 10" id="KW-1133">Transmembrane helix</keyword>
<evidence type="ECO:0000256" key="8">
    <source>
        <dbReference type="ARBA" id="ARBA00023136"/>
    </source>
</evidence>
<feature type="transmembrane region" description="Helical" evidence="10">
    <location>
        <begin position="77"/>
        <end position="98"/>
    </location>
</feature>
<gene>
    <name evidence="11" type="ORF">B0H15DRAFT_495909</name>
</gene>
<evidence type="ECO:0000256" key="2">
    <source>
        <dbReference type="ARBA" id="ARBA00009575"/>
    </source>
</evidence>
<keyword evidence="12" id="KW-1185">Reference proteome</keyword>
<dbReference type="Pfam" id="PF12597">
    <property type="entry name" value="Cox20"/>
    <property type="match status" value="1"/>
</dbReference>
<evidence type="ECO:0000256" key="1">
    <source>
        <dbReference type="ARBA" id="ARBA00004273"/>
    </source>
</evidence>
<evidence type="ECO:0000256" key="3">
    <source>
        <dbReference type="ARBA" id="ARBA00017689"/>
    </source>
</evidence>
<keyword evidence="7" id="KW-0496">Mitochondrion</keyword>
<keyword evidence="8 10" id="KW-0472">Membrane</keyword>
<name>A0AAD6TWA7_9AGAR</name>
<comment type="similarity">
    <text evidence="2">Belongs to the COX20 family.</text>
</comment>
<dbReference type="PANTHER" id="PTHR31586">
    <property type="entry name" value="CYTOCHROME C OXIDASE PROTEIN 20"/>
    <property type="match status" value="1"/>
</dbReference>
<dbReference type="EMBL" id="JARJCN010000058">
    <property type="protein sequence ID" value="KAJ7079786.1"/>
    <property type="molecule type" value="Genomic_DNA"/>
</dbReference>
<evidence type="ECO:0000256" key="7">
    <source>
        <dbReference type="ARBA" id="ARBA00023128"/>
    </source>
</evidence>
<dbReference type="GO" id="GO:0033617">
    <property type="term" value="P:mitochondrial respiratory chain complex IV assembly"/>
    <property type="evidence" value="ECO:0007669"/>
    <property type="project" value="InterPro"/>
</dbReference>
<comment type="subcellular location">
    <subcellularLocation>
        <location evidence="1">Mitochondrion inner membrane</location>
    </subcellularLocation>
</comment>
<sequence>MSDPKTSTTPTSGLVDDPAKIPLPPRLGPPSTGNLIYDSVNSAIHIGEVPCGRNSLLHGIAGGVGIGFIRALSASPIVAGNFAMGTFAVVSIASWIMCENKIKRQQQLTRMAIQNLPKQLRLKKEGPDDKVPEST</sequence>
<dbReference type="PANTHER" id="PTHR31586:SF1">
    <property type="entry name" value="CYTOCHROME C OXIDASE ASSEMBLY PROTEIN COX20, MITOCHONDRIAL"/>
    <property type="match status" value="1"/>
</dbReference>
<evidence type="ECO:0000256" key="6">
    <source>
        <dbReference type="ARBA" id="ARBA00022989"/>
    </source>
</evidence>
<keyword evidence="5" id="KW-0999">Mitochondrion inner membrane</keyword>
<feature type="region of interest" description="Disordered" evidence="9">
    <location>
        <begin position="1"/>
        <end position="22"/>
    </location>
</feature>
<organism evidence="11 12">
    <name type="scientific">Mycena belliarum</name>
    <dbReference type="NCBI Taxonomy" id="1033014"/>
    <lineage>
        <taxon>Eukaryota</taxon>
        <taxon>Fungi</taxon>
        <taxon>Dikarya</taxon>
        <taxon>Basidiomycota</taxon>
        <taxon>Agaricomycotina</taxon>
        <taxon>Agaricomycetes</taxon>
        <taxon>Agaricomycetidae</taxon>
        <taxon>Agaricales</taxon>
        <taxon>Marasmiineae</taxon>
        <taxon>Mycenaceae</taxon>
        <taxon>Mycena</taxon>
    </lineage>
</organism>
<evidence type="ECO:0000256" key="9">
    <source>
        <dbReference type="SAM" id="MobiDB-lite"/>
    </source>
</evidence>
<dbReference type="InterPro" id="IPR022533">
    <property type="entry name" value="Cox20"/>
</dbReference>
<evidence type="ECO:0000313" key="12">
    <source>
        <dbReference type="Proteomes" id="UP001222325"/>
    </source>
</evidence>
<accession>A0AAD6TWA7</accession>
<dbReference type="AlphaFoldDB" id="A0AAD6TWA7"/>
<evidence type="ECO:0000256" key="5">
    <source>
        <dbReference type="ARBA" id="ARBA00022792"/>
    </source>
</evidence>
<dbReference type="Proteomes" id="UP001222325">
    <property type="component" value="Unassembled WGS sequence"/>
</dbReference>
<keyword evidence="4 10" id="KW-0812">Transmembrane</keyword>
<evidence type="ECO:0000256" key="10">
    <source>
        <dbReference type="SAM" id="Phobius"/>
    </source>
</evidence>
<proteinExistence type="inferred from homology"/>
<evidence type="ECO:0000256" key="4">
    <source>
        <dbReference type="ARBA" id="ARBA00022692"/>
    </source>
</evidence>
<comment type="caution">
    <text evidence="11">The sequence shown here is derived from an EMBL/GenBank/DDBJ whole genome shotgun (WGS) entry which is preliminary data.</text>
</comment>
<dbReference type="GO" id="GO:0005743">
    <property type="term" value="C:mitochondrial inner membrane"/>
    <property type="evidence" value="ECO:0007669"/>
    <property type="project" value="UniProtKB-SubCell"/>
</dbReference>
<protein>
    <recommendedName>
        <fullName evidence="3">Cytochrome c oxidase assembly protein COX20, mitochondrial</fullName>
    </recommendedName>
</protein>